<sequence>MGPVSLKNGSRVGFLLALAALLLTLTAGPGAAAVITGYSVISKAGTDFSGRELWATRSFLEDGVPHLLAVDPRTFRTYDLPAVSFRAHGSVERFRATPFGKSLAEYTAAPYHLQNQGATHAEAGSGVCLTVDLCPSKRPFEWEMFDQVAALDQKGPVPVAIAISGAWLKNHPQELAYLKAQSARGTLAITWVNHSLHHPYDPKLPLAGNFLLTPGTDFDREVLEVEVLLLSEGLVPSPFFRFPGLVADQATVRRLRELSLIPLGSNAWLAKGEKVEPGSFILVHGNGNEPKGIKLLLPMLKRLTLRPLSEALSGRLP</sequence>
<evidence type="ECO:0000313" key="2">
    <source>
        <dbReference type="Proteomes" id="UP000636888"/>
    </source>
</evidence>
<keyword evidence="2" id="KW-1185">Reference proteome</keyword>
<dbReference type="SUPFAM" id="SSF88713">
    <property type="entry name" value="Glycoside hydrolase/deacetylase"/>
    <property type="match status" value="1"/>
</dbReference>
<proteinExistence type="predicted"/>
<dbReference type="CDD" id="cd10963">
    <property type="entry name" value="CE4_RC0012_like"/>
    <property type="match status" value="1"/>
</dbReference>
<organism evidence="1 2">
    <name type="scientific">Geomesophilobacter sediminis</name>
    <dbReference type="NCBI Taxonomy" id="2798584"/>
    <lineage>
        <taxon>Bacteria</taxon>
        <taxon>Pseudomonadati</taxon>
        <taxon>Thermodesulfobacteriota</taxon>
        <taxon>Desulfuromonadia</taxon>
        <taxon>Geobacterales</taxon>
        <taxon>Geobacteraceae</taxon>
        <taxon>Geomesophilobacter</taxon>
    </lineage>
</organism>
<name>A0A8J7S6U4_9BACT</name>
<accession>A0A8J7S6U4</accession>
<protein>
    <submittedName>
        <fullName evidence="1">Polysaccharide deacetylase</fullName>
    </submittedName>
</protein>
<reference evidence="1" key="1">
    <citation type="submission" date="2020-12" db="EMBL/GenBank/DDBJ databases">
        <title>Geomonas sp. Red875, isolated from river sediment.</title>
        <authorList>
            <person name="Xu Z."/>
            <person name="Zhang Z."/>
            <person name="Masuda Y."/>
            <person name="Itoh H."/>
            <person name="Senoo K."/>
        </authorList>
    </citation>
    <scope>NUCLEOTIDE SEQUENCE</scope>
    <source>
        <strain evidence="1">Red875</strain>
    </source>
</reference>
<comment type="caution">
    <text evidence="1">The sequence shown here is derived from an EMBL/GenBank/DDBJ whole genome shotgun (WGS) entry which is preliminary data.</text>
</comment>
<dbReference type="AlphaFoldDB" id="A0A8J7S6U4"/>
<gene>
    <name evidence="1" type="ORF">JFN93_17915</name>
</gene>
<evidence type="ECO:0000313" key="1">
    <source>
        <dbReference type="EMBL" id="MBJ6726592.1"/>
    </source>
</evidence>
<dbReference type="Gene3D" id="3.20.20.370">
    <property type="entry name" value="Glycoside hydrolase/deacetylase"/>
    <property type="match status" value="1"/>
</dbReference>
<dbReference type="RefSeq" id="WP_199385500.1">
    <property type="nucleotide sequence ID" value="NZ_JAEMHM010000015.1"/>
</dbReference>
<dbReference type="GO" id="GO:0005975">
    <property type="term" value="P:carbohydrate metabolic process"/>
    <property type="evidence" value="ECO:0007669"/>
    <property type="project" value="InterPro"/>
</dbReference>
<dbReference type="InterPro" id="IPR011330">
    <property type="entry name" value="Glyco_hydro/deAcase_b/a-brl"/>
</dbReference>
<dbReference type="Proteomes" id="UP000636888">
    <property type="component" value="Unassembled WGS sequence"/>
</dbReference>
<dbReference type="EMBL" id="JAEMHM010000015">
    <property type="protein sequence ID" value="MBJ6726592.1"/>
    <property type="molecule type" value="Genomic_DNA"/>
</dbReference>